<dbReference type="SUPFAM" id="SSF51445">
    <property type="entry name" value="(Trans)glycosidases"/>
    <property type="match status" value="1"/>
</dbReference>
<keyword evidence="5 8" id="KW-0732">Signal</keyword>
<feature type="chain" id="PRO_5035720322" description="non-reducing end alpha-L-arabinofuranosidase" evidence="8">
    <location>
        <begin position="23"/>
        <end position="650"/>
    </location>
</feature>
<dbReference type="Pfam" id="PF06964">
    <property type="entry name" value="Alpha-L-AF_C"/>
    <property type="match status" value="1"/>
</dbReference>
<dbReference type="Gene3D" id="2.60.40.1180">
    <property type="entry name" value="Golgi alpha-mannosidase II"/>
    <property type="match status" value="1"/>
</dbReference>
<evidence type="ECO:0000313" key="11">
    <source>
        <dbReference type="Proteomes" id="UP000467700"/>
    </source>
</evidence>
<evidence type="ECO:0000256" key="7">
    <source>
        <dbReference type="ARBA" id="ARBA00023180"/>
    </source>
</evidence>
<organism evidence="10 11">
    <name type="scientific">Cyclocybe aegerita</name>
    <name type="common">Black poplar mushroom</name>
    <name type="synonym">Agrocybe aegerita</name>
    <dbReference type="NCBI Taxonomy" id="1973307"/>
    <lineage>
        <taxon>Eukaryota</taxon>
        <taxon>Fungi</taxon>
        <taxon>Dikarya</taxon>
        <taxon>Basidiomycota</taxon>
        <taxon>Agaricomycotina</taxon>
        <taxon>Agaricomycetes</taxon>
        <taxon>Agaricomycetidae</taxon>
        <taxon>Agaricales</taxon>
        <taxon>Agaricineae</taxon>
        <taxon>Bolbitiaceae</taxon>
        <taxon>Cyclocybe</taxon>
    </lineage>
</organism>
<evidence type="ECO:0000259" key="9">
    <source>
        <dbReference type="SMART" id="SM00813"/>
    </source>
</evidence>
<evidence type="ECO:0000256" key="8">
    <source>
        <dbReference type="SAM" id="SignalP"/>
    </source>
</evidence>
<dbReference type="InterPro" id="IPR010720">
    <property type="entry name" value="Alpha-L-AF_C"/>
</dbReference>
<reference evidence="10 11" key="1">
    <citation type="submission" date="2020-01" db="EMBL/GenBank/DDBJ databases">
        <authorList>
            <person name="Gupta K D."/>
        </authorList>
    </citation>
    <scope>NUCLEOTIDE SEQUENCE [LARGE SCALE GENOMIC DNA]</scope>
</reference>
<comment type="pathway">
    <text evidence="2">Glycan metabolism; L-arabinan degradation.</text>
</comment>
<dbReference type="InterPro" id="IPR055235">
    <property type="entry name" value="ASD1_cat"/>
</dbReference>
<dbReference type="InterPro" id="IPR013780">
    <property type="entry name" value="Glyco_hydro_b"/>
</dbReference>
<evidence type="ECO:0000256" key="1">
    <source>
        <dbReference type="ARBA" id="ARBA00001462"/>
    </source>
</evidence>
<proteinExistence type="inferred from homology"/>
<dbReference type="AlphaFoldDB" id="A0A8S0WAC2"/>
<feature type="signal peptide" evidence="8">
    <location>
        <begin position="1"/>
        <end position="22"/>
    </location>
</feature>
<comment type="caution">
    <text evidence="10">The sequence shown here is derived from an EMBL/GenBank/DDBJ whole genome shotgun (WGS) entry which is preliminary data.</text>
</comment>
<keyword evidence="7" id="KW-0325">Glycoprotein</keyword>
<dbReference type="OrthoDB" id="406864at2759"/>
<comment type="catalytic activity">
    <reaction evidence="1">
        <text>Hydrolysis of terminal non-reducing alpha-L-arabinofuranoside residues in alpha-L-arabinosides.</text>
        <dbReference type="EC" id="3.2.1.55"/>
    </reaction>
</comment>
<name>A0A8S0WAC2_CYCAE</name>
<protein>
    <recommendedName>
        <fullName evidence="4">non-reducing end alpha-L-arabinofuranosidase</fullName>
        <ecNumber evidence="4">3.2.1.55</ecNumber>
    </recommendedName>
</protein>
<evidence type="ECO:0000256" key="6">
    <source>
        <dbReference type="ARBA" id="ARBA00022801"/>
    </source>
</evidence>
<dbReference type="Proteomes" id="UP000467700">
    <property type="component" value="Unassembled WGS sequence"/>
</dbReference>
<sequence>MWNLNVGRVILALLTTATAAAAVTVTVSATASHAIPTTLWGQMYEDISFSGDGGLYAELLRNRAFQRVTPGTVASLVGWQAVNGASIAVVAESEPVSNALPNALRLTVPAGSTAQVGVANTGYFGIKVTADTTYKASFHYRFPSSTSSGSLSATLSLQSTAGRVFGSTSVSLSRSTSWARVAADLTATESAGDTSNLFVISVDGAEAAGETVSLAMLSLFPPTFRGRENGLRIDLAEALEEMGPAFFRFPGGNNLEGQTVDRRWQWNATVGPLVDRPGRQGDWSYINTDGLGLLEYLEWCEDLNMIPIMGIWAGYALGGTSVPQSQLGPYIQQAADQINFVIGDPATSEAAALRARLGRPEPFALEYVEVGNEDFIGSAPGTYTYRWRDIVTALQAQFPDIHFIASTIPWNPVLTPVPTHYDVHVYQTPTWFAQNSFFYDDFQRNGTLYFEGEYAAISTNPNNIFGSPAQGRLVYPTMQSAAGEAAFMTGLERNSDIVFAAAYAPLIGHATNNQWTPNLLAFDAGQVYKSTSFYVQKFFSHNRGDEYIPSTLPARTGTLYWSVVRKTSTSEIIIKVINTAATVAPVTFELPFANVASTGTAEVLTGGGTTSNTPSSPNAIVPVTSTIATGQTFDYNAPPVSVSVLTFVAP</sequence>
<dbReference type="Pfam" id="PF22848">
    <property type="entry name" value="ASD1_dom"/>
    <property type="match status" value="1"/>
</dbReference>
<feature type="domain" description="Alpha-L-arabinofuranosidase C-terminal" evidence="9">
    <location>
        <begin position="475"/>
        <end position="641"/>
    </location>
</feature>
<dbReference type="Gene3D" id="2.60.120.260">
    <property type="entry name" value="Galactose-binding domain-like"/>
    <property type="match status" value="1"/>
</dbReference>
<evidence type="ECO:0000256" key="2">
    <source>
        <dbReference type="ARBA" id="ARBA00004834"/>
    </source>
</evidence>
<keyword evidence="6" id="KW-0378">Hydrolase</keyword>
<dbReference type="GO" id="GO:0046556">
    <property type="term" value="F:alpha-L-arabinofuranosidase activity"/>
    <property type="evidence" value="ECO:0007669"/>
    <property type="project" value="UniProtKB-EC"/>
</dbReference>
<dbReference type="InterPro" id="IPR017853">
    <property type="entry name" value="GH"/>
</dbReference>
<dbReference type="PANTHER" id="PTHR31776:SF0">
    <property type="entry name" value="ALPHA-L-ARABINOFURANOSIDASE 1"/>
    <property type="match status" value="1"/>
</dbReference>
<dbReference type="Gene3D" id="3.20.20.80">
    <property type="entry name" value="Glycosidases"/>
    <property type="match status" value="1"/>
</dbReference>
<dbReference type="SMART" id="SM00813">
    <property type="entry name" value="Alpha-L-AF_C"/>
    <property type="match status" value="1"/>
</dbReference>
<dbReference type="EMBL" id="CACVBS010000068">
    <property type="protein sequence ID" value="CAA7268528.1"/>
    <property type="molecule type" value="Genomic_DNA"/>
</dbReference>
<gene>
    <name evidence="10" type="ORF">AAE3_LOCUS10809</name>
</gene>
<evidence type="ECO:0000256" key="5">
    <source>
        <dbReference type="ARBA" id="ARBA00022729"/>
    </source>
</evidence>
<evidence type="ECO:0000313" key="10">
    <source>
        <dbReference type="EMBL" id="CAA7268528.1"/>
    </source>
</evidence>
<dbReference type="PANTHER" id="PTHR31776">
    <property type="entry name" value="ALPHA-L-ARABINOFURANOSIDASE 1"/>
    <property type="match status" value="1"/>
</dbReference>
<keyword evidence="11" id="KW-1185">Reference proteome</keyword>
<dbReference type="EC" id="3.2.1.55" evidence="4"/>
<evidence type="ECO:0000256" key="3">
    <source>
        <dbReference type="ARBA" id="ARBA00007186"/>
    </source>
</evidence>
<comment type="similarity">
    <text evidence="3">Belongs to the glycosyl hydrolase 51 family.</text>
</comment>
<accession>A0A8S0WAC2</accession>
<dbReference type="GO" id="GO:0046373">
    <property type="term" value="P:L-arabinose metabolic process"/>
    <property type="evidence" value="ECO:0007669"/>
    <property type="project" value="InterPro"/>
</dbReference>
<evidence type="ECO:0000256" key="4">
    <source>
        <dbReference type="ARBA" id="ARBA00012670"/>
    </source>
</evidence>
<dbReference type="InterPro" id="IPR051563">
    <property type="entry name" value="Glycosyl_Hydrolase_51"/>
</dbReference>